<evidence type="ECO:0000313" key="3">
    <source>
        <dbReference type="Proteomes" id="UP000184476"/>
    </source>
</evidence>
<protein>
    <submittedName>
        <fullName evidence="2">Uncharacterized protein</fullName>
    </submittedName>
</protein>
<reference evidence="2 3" key="1">
    <citation type="submission" date="2016-11" db="EMBL/GenBank/DDBJ databases">
        <authorList>
            <person name="Jaros S."/>
            <person name="Januszkiewicz K."/>
            <person name="Wedrychowicz H."/>
        </authorList>
    </citation>
    <scope>NUCLEOTIDE SEQUENCE [LARGE SCALE GENOMIC DNA]</scope>
    <source>
        <strain evidence="2 3">DSM 44666</strain>
    </source>
</reference>
<accession>A0A1M4ZWB9</accession>
<keyword evidence="1" id="KW-1133">Transmembrane helix</keyword>
<keyword evidence="1" id="KW-0472">Membrane</keyword>
<name>A0A1M4ZWB9_9BACL</name>
<dbReference type="Proteomes" id="UP000184476">
    <property type="component" value="Unassembled WGS sequence"/>
</dbReference>
<dbReference type="EMBL" id="FQVL01000011">
    <property type="protein sequence ID" value="SHF22042.1"/>
    <property type="molecule type" value="Genomic_DNA"/>
</dbReference>
<keyword evidence="1" id="KW-0812">Transmembrane</keyword>
<feature type="transmembrane region" description="Helical" evidence="1">
    <location>
        <begin position="626"/>
        <end position="650"/>
    </location>
</feature>
<gene>
    <name evidence="2" type="ORF">SAMN05444392_1112</name>
</gene>
<proteinExistence type="predicted"/>
<dbReference type="OrthoDB" id="2985618at2"/>
<organism evidence="2 3">
    <name type="scientific">Seinonella peptonophila</name>
    <dbReference type="NCBI Taxonomy" id="112248"/>
    <lineage>
        <taxon>Bacteria</taxon>
        <taxon>Bacillati</taxon>
        <taxon>Bacillota</taxon>
        <taxon>Bacilli</taxon>
        <taxon>Bacillales</taxon>
        <taxon>Thermoactinomycetaceae</taxon>
        <taxon>Seinonella</taxon>
    </lineage>
</organism>
<evidence type="ECO:0000256" key="1">
    <source>
        <dbReference type="SAM" id="Phobius"/>
    </source>
</evidence>
<dbReference type="RefSeq" id="WP_073156177.1">
    <property type="nucleotide sequence ID" value="NZ_FQVL01000011.1"/>
</dbReference>
<evidence type="ECO:0000313" key="2">
    <source>
        <dbReference type="EMBL" id="SHF22042.1"/>
    </source>
</evidence>
<dbReference type="AlphaFoldDB" id="A0A1M4ZWB9"/>
<sequence length="689" mass="80446">MDEKQILDNLYKQAKSFSFRYDPYKESPDENEILLGRGHRSSKGLILSQHLTKWLSISSYVYHMDQDEINKWIPSYRVPTKQITFFLKDLSPDTVLSYLLWSIRINQLPFDIPKIWIDYVDNWKRGDVSLTGEPFQSWGCLQSALAHTYFSHGNEPKDIEKSFLACLKFLISLLKQGVIPYQVVDVDYFPEYQIAKSFLTYEYHRYVNSYKSGTKLQLVLPIVDSNKSAVIDAFISTEKAYIGAIKSFVRSDQTRPWLKMGFSLMAIHQPMLKGTGNDMVISIDPSKQIHLEQFWTELEKLETEKWKGQRPMDENQLAPMYPWYYDKDFSLVAAPKKAMEQSYGSKLTWNDVVNTLWKLYHPAKTLQVQPYLEDGTLGNPCSVYECQPVDKNIECNKQLFACRWSQYDLQESLINSPTMKQLLASCASGVNRLPTVYELPSEQSFDFKEIPGGYAVIHANGVFLLDDWQDDSIPFHDYQNEFHKLETRLMSILKMKKEIKEKINYIAESMRDYKTLKSQHLTHLNHWMAILKVELRKKIIDSNPSINYDLQSFYRAIEKRWGIEEQLKELYDSVSEIENIVRGYVDTRTNRLVSNITVFGFPIVLFGGLFQFIFQGIKNPPWLSLWGIHWLGLLLYLIFSSVGIVGVFFFQKKINQGLNHKSNPSEERFYNRISSLNRFTSENKMNHDV</sequence>
<keyword evidence="3" id="KW-1185">Reference proteome</keyword>
<feature type="transmembrane region" description="Helical" evidence="1">
    <location>
        <begin position="592"/>
        <end position="614"/>
    </location>
</feature>